<dbReference type="PANTHER" id="PTHR32182:SF22">
    <property type="entry name" value="ATP-DEPENDENT ENDONUCLEASE, OLD FAMILY-RELATED"/>
    <property type="match status" value="1"/>
</dbReference>
<evidence type="ECO:0000313" key="3">
    <source>
        <dbReference type="Proteomes" id="UP001317191"/>
    </source>
</evidence>
<protein>
    <submittedName>
        <fullName evidence="2">ATP-binding protein</fullName>
    </submittedName>
</protein>
<comment type="caution">
    <text evidence="2">The sequence shown here is derived from an EMBL/GenBank/DDBJ whole genome shotgun (WGS) entry which is preliminary data.</text>
</comment>
<dbReference type="Proteomes" id="UP001317191">
    <property type="component" value="Unassembled WGS sequence"/>
</dbReference>
<dbReference type="Pfam" id="PF13476">
    <property type="entry name" value="AAA_23"/>
    <property type="match status" value="1"/>
</dbReference>
<evidence type="ECO:0000259" key="1">
    <source>
        <dbReference type="Pfam" id="PF13476"/>
    </source>
</evidence>
<name>A0ABT0TR73_9FLAO</name>
<keyword evidence="3" id="KW-1185">Reference proteome</keyword>
<feature type="domain" description="Rad50/SbcC-type AAA" evidence="1">
    <location>
        <begin position="68"/>
        <end position="268"/>
    </location>
</feature>
<accession>A0ABT0TR73</accession>
<dbReference type="EMBL" id="JAMLJM010000011">
    <property type="protein sequence ID" value="MCL9809996.1"/>
    <property type="molecule type" value="Genomic_DNA"/>
</dbReference>
<gene>
    <name evidence="2" type="ORF">NAT50_11575</name>
</gene>
<keyword evidence="2" id="KW-0067">ATP-binding</keyword>
<dbReference type="Gene3D" id="3.40.50.300">
    <property type="entry name" value="P-loop containing nucleotide triphosphate hydrolases"/>
    <property type="match status" value="1"/>
</dbReference>
<dbReference type="InterPro" id="IPR038729">
    <property type="entry name" value="Rad50/SbcC_AAA"/>
</dbReference>
<dbReference type="PANTHER" id="PTHR32182">
    <property type="entry name" value="DNA REPLICATION AND REPAIR PROTEIN RECF"/>
    <property type="match status" value="1"/>
</dbReference>
<sequence>MSFQIIAIKPIKGCHKKYLKLLNENSIYYLYREFTIDENNDRISFEKKIPEQLYDVECLNNEKVKICISAISGKNGSGKSTLIELLFLAINNFSFRLNKKNRKADLIYVDDVRVEFYFKTFSIQRNKGVEKFYKVKVFDDEVTIHRYRKVKGNFELYQPAISDDIYKLQDFFYTVTINHSHYAYNTDDLGDWLNGLFHKNDAYQTPLVLNPMRTRGDFKISTENHLVKSRLISNLVKPTTKFNFKKLTDNLEAIELDITLNDTKREKIIYELPTDDPNLNEKIKLKDLNLNEDLIYKKINKYYKFSYDSNNKKKLRIALDYLKYKLVNICVTYSDYDKYFSTNNKKFNEELLDEYFKELFVNDESHITFKLKQTLNYIRFSNNNIPIKKQRVPLKKISDFISKIKENKNYSKINAIELIPPPFFNTDIILNSEKNEKIEFKTLSSGEKQKIYSISSILYHLSNLDSVKNTRTKTAYTNVNIILEEIELYFHPEMQRNFINDILNSISGIELNKIKAINFCFVSHSPFILSDIPKENIMFLENIDNKATQILKDKSTFGANIHDLLKDGFFMNKGSIGEFAKKRITETIQWMNSIHEEKEKRFKEDFELLVKDKEYHKNIIEIIDEPIIKSKLLEMYSEIFGNEERKKHLKYEIDRLNKELKALQ</sequence>
<keyword evidence="2" id="KW-0547">Nucleotide-binding</keyword>
<dbReference type="SUPFAM" id="SSF52540">
    <property type="entry name" value="P-loop containing nucleoside triphosphate hydrolases"/>
    <property type="match status" value="1"/>
</dbReference>
<dbReference type="GO" id="GO:0005524">
    <property type="term" value="F:ATP binding"/>
    <property type="evidence" value="ECO:0007669"/>
    <property type="project" value="UniProtKB-KW"/>
</dbReference>
<proteinExistence type="predicted"/>
<dbReference type="InterPro" id="IPR027417">
    <property type="entry name" value="P-loop_NTPase"/>
</dbReference>
<reference evidence="2 3" key="1">
    <citation type="submission" date="2022-05" db="EMBL/GenBank/DDBJ databases">
        <title>Flavobacterium sp., isolated from activated sludge.</title>
        <authorList>
            <person name="Ran Q."/>
        </authorList>
    </citation>
    <scope>NUCLEOTIDE SEQUENCE [LARGE SCALE GENOMIC DNA]</scope>
    <source>
        <strain evidence="2 3">HXWNR70</strain>
    </source>
</reference>
<organism evidence="2 3">
    <name type="scientific">Flavobacterium luminosum</name>
    <dbReference type="NCBI Taxonomy" id="2949086"/>
    <lineage>
        <taxon>Bacteria</taxon>
        <taxon>Pseudomonadati</taxon>
        <taxon>Bacteroidota</taxon>
        <taxon>Flavobacteriia</taxon>
        <taxon>Flavobacteriales</taxon>
        <taxon>Flavobacteriaceae</taxon>
        <taxon>Flavobacterium</taxon>
    </lineage>
</organism>
<dbReference type="RefSeq" id="WP_250593386.1">
    <property type="nucleotide sequence ID" value="NZ_JAMLJM010000011.1"/>
</dbReference>
<evidence type="ECO:0000313" key="2">
    <source>
        <dbReference type="EMBL" id="MCL9809996.1"/>
    </source>
</evidence>